<dbReference type="EMBL" id="AAHEBA010000015">
    <property type="protein sequence ID" value="EBV0636352.1"/>
    <property type="molecule type" value="Genomic_DNA"/>
</dbReference>
<sequence>MTCLLNACAIPQRFSIKLITFMWSDLLLISNCTSATYWRTWNELLLLMGNVEPVLMCGEKLGKFCPRQLVSRWFRRELGISVEEYDPRATPQFDLF</sequence>
<name>A0A5I0CWU9_SALET</name>
<dbReference type="AlphaFoldDB" id="A0A5I0CWU9"/>
<protein>
    <submittedName>
        <fullName evidence="1">Uncharacterized protein</fullName>
    </submittedName>
</protein>
<gene>
    <name evidence="1" type="ORF">DNM41_15680</name>
</gene>
<organism evidence="1">
    <name type="scientific">Salmonella enterica subsp. enterica serovar Ouagadougou</name>
    <dbReference type="NCBI Taxonomy" id="2564899"/>
    <lineage>
        <taxon>Bacteria</taxon>
        <taxon>Pseudomonadati</taxon>
        <taxon>Pseudomonadota</taxon>
        <taxon>Gammaproteobacteria</taxon>
        <taxon>Enterobacterales</taxon>
        <taxon>Enterobacteriaceae</taxon>
        <taxon>Salmonella</taxon>
    </lineage>
</organism>
<proteinExistence type="predicted"/>
<evidence type="ECO:0000313" key="1">
    <source>
        <dbReference type="EMBL" id="EBV0636352.1"/>
    </source>
</evidence>
<comment type="caution">
    <text evidence="1">The sequence shown here is derived from an EMBL/GenBank/DDBJ whole genome shotgun (WGS) entry which is preliminary data.</text>
</comment>
<accession>A0A5I0CWU9</accession>
<reference evidence="1" key="1">
    <citation type="submission" date="2018-06" db="EMBL/GenBank/DDBJ databases">
        <authorList>
            <person name="Ashton P.M."/>
            <person name="Dallman T."/>
            <person name="Nair S."/>
            <person name="De Pinna E."/>
            <person name="Peters T."/>
            <person name="Grant K."/>
        </authorList>
    </citation>
    <scope>NUCLEOTIDE SEQUENCE</scope>
    <source>
        <strain evidence="1">458084</strain>
    </source>
</reference>